<keyword evidence="4" id="KW-1185">Reference proteome</keyword>
<dbReference type="RefSeq" id="XP_016758291.1">
    <property type="nucleotide sequence ID" value="XM_016906658.1"/>
</dbReference>
<dbReference type="eggNOG" id="KOG0876">
    <property type="taxonomic scope" value="Eukaryota"/>
</dbReference>
<dbReference type="Proteomes" id="UP000016931">
    <property type="component" value="Unassembled WGS sequence"/>
</dbReference>
<dbReference type="GeneID" id="27903795"/>
<evidence type="ECO:0000256" key="1">
    <source>
        <dbReference type="ARBA" id="ARBA00037226"/>
    </source>
</evidence>
<dbReference type="SUPFAM" id="SSF46609">
    <property type="entry name" value="Fe,Mn superoxide dismutase (SOD), N-terminal domain"/>
    <property type="match status" value="1"/>
</dbReference>
<dbReference type="InterPro" id="IPR036324">
    <property type="entry name" value="Mn/Fe_SOD_N_sf"/>
</dbReference>
<dbReference type="EMBL" id="KB456268">
    <property type="protein sequence ID" value="EMF10170.1"/>
    <property type="molecule type" value="Genomic_DNA"/>
</dbReference>
<evidence type="ECO:0000313" key="4">
    <source>
        <dbReference type="Proteomes" id="UP000016931"/>
    </source>
</evidence>
<dbReference type="Pfam" id="PF02777">
    <property type="entry name" value="Sod_Fe_C"/>
    <property type="match status" value="2"/>
</dbReference>
<dbReference type="AlphaFoldDB" id="M3BU28"/>
<organism evidence="3 4">
    <name type="scientific">Sphaerulina musiva (strain SO2202)</name>
    <name type="common">Poplar stem canker fungus</name>
    <name type="synonym">Septoria musiva</name>
    <dbReference type="NCBI Taxonomy" id="692275"/>
    <lineage>
        <taxon>Eukaryota</taxon>
        <taxon>Fungi</taxon>
        <taxon>Dikarya</taxon>
        <taxon>Ascomycota</taxon>
        <taxon>Pezizomycotina</taxon>
        <taxon>Dothideomycetes</taxon>
        <taxon>Dothideomycetidae</taxon>
        <taxon>Mycosphaerellales</taxon>
        <taxon>Mycosphaerellaceae</taxon>
        <taxon>Sphaerulina</taxon>
    </lineage>
</organism>
<dbReference type="GO" id="GO:0005737">
    <property type="term" value="C:cytoplasm"/>
    <property type="evidence" value="ECO:0007669"/>
    <property type="project" value="TreeGrafter"/>
</dbReference>
<dbReference type="SUPFAM" id="SSF54719">
    <property type="entry name" value="Fe,Mn superoxide dismutase (SOD), C-terminal domain"/>
    <property type="match status" value="1"/>
</dbReference>
<comment type="function">
    <text evidence="1">Component of the mitochondrial ribosome (mitoribosome), a dedicated translation machinery responsible for the synthesis of mitochondrial genome-encoded proteins, including at least some of the essential transmembrane subunits of the mitochondrial respiratory chain. The mitoribosomes are attached to the mitochondrial inner membrane and translation products are cotranslationally integrated into the membrane.</text>
</comment>
<protein>
    <submittedName>
        <fullName evidence="3">Manganese and iron superoxide dismutase</fullName>
    </submittedName>
</protein>
<proteinExistence type="predicted"/>
<dbReference type="PANTHER" id="PTHR43595:SF2">
    <property type="entry name" value="SMALL RIBOSOMAL SUBUNIT PROTEIN MS42"/>
    <property type="match status" value="1"/>
</dbReference>
<name>M3BU28_SPHMS</name>
<feature type="domain" description="Manganese/iron superoxide dismutase C-terminal" evidence="2">
    <location>
        <begin position="167"/>
        <end position="207"/>
    </location>
</feature>
<dbReference type="Gene3D" id="3.55.40.20">
    <property type="entry name" value="Iron/manganese superoxide dismutase, C-terminal domain"/>
    <property type="match status" value="1"/>
</dbReference>
<dbReference type="OrthoDB" id="275227at2759"/>
<sequence>MITRRLLRPSSRFTQSPWTCAACTQRIPFITPPPQATATTTTMKTTTRSLSASSRLQEHRVPPLAFHDTFMEKGLSRKISETEMGEELLSPTGYYIAWVQYQTLLTQKLNELTAGQDFADKTPLDLALIFARDPLNAALFNHASMAFNNHFFFNSLSPAPLTLAQTPQLTESLVQTFGSIETLRATMIDTAASMFGPGFVWLVWARDPASSSRSSTTFSSRGGSWRILTTYLAGTPFPEAGYRQQGLDMSNNNPNSYQAYLQQQTSIPGNTAGMFGPYSQTAKQQATKPPGGTSVMPVLCVNTWEHVYLNDHQIFGKRKYLETWWNCVDWGLVQERAPGEAKGMDRFERSSAR</sequence>
<evidence type="ECO:0000259" key="2">
    <source>
        <dbReference type="Pfam" id="PF02777"/>
    </source>
</evidence>
<evidence type="ECO:0000313" key="3">
    <source>
        <dbReference type="EMBL" id="EMF10170.1"/>
    </source>
</evidence>
<feature type="domain" description="Manganese/iron superoxide dismutase C-terminal" evidence="2">
    <location>
        <begin position="284"/>
        <end position="336"/>
    </location>
</feature>
<dbReference type="STRING" id="692275.M3BU28"/>
<dbReference type="OMA" id="MTAREPN"/>
<accession>M3BU28</accession>
<reference evidence="3 4" key="1">
    <citation type="journal article" date="2012" name="PLoS Pathog.">
        <title>Diverse lifestyles and strategies of plant pathogenesis encoded in the genomes of eighteen Dothideomycetes fungi.</title>
        <authorList>
            <person name="Ohm R.A."/>
            <person name="Feau N."/>
            <person name="Henrissat B."/>
            <person name="Schoch C.L."/>
            <person name="Horwitz B.A."/>
            <person name="Barry K.W."/>
            <person name="Condon B.J."/>
            <person name="Copeland A.C."/>
            <person name="Dhillon B."/>
            <person name="Glaser F."/>
            <person name="Hesse C.N."/>
            <person name="Kosti I."/>
            <person name="LaButti K."/>
            <person name="Lindquist E.A."/>
            <person name="Lucas S."/>
            <person name="Salamov A.A."/>
            <person name="Bradshaw R.E."/>
            <person name="Ciuffetti L."/>
            <person name="Hamelin R.C."/>
            <person name="Kema G.H.J."/>
            <person name="Lawrence C."/>
            <person name="Scott J.A."/>
            <person name="Spatafora J.W."/>
            <person name="Turgeon B.G."/>
            <person name="de Wit P.J.G.M."/>
            <person name="Zhong S."/>
            <person name="Goodwin S.B."/>
            <person name="Grigoriev I.V."/>
        </authorList>
    </citation>
    <scope>NUCLEOTIDE SEQUENCE [LARGE SCALE GENOMIC DNA]</scope>
    <source>
        <strain evidence="3 4">SO2202</strain>
    </source>
</reference>
<dbReference type="GO" id="GO:0004784">
    <property type="term" value="F:superoxide dismutase activity"/>
    <property type="evidence" value="ECO:0007669"/>
    <property type="project" value="InterPro"/>
</dbReference>
<dbReference type="HOGENOM" id="CLU_057349_1_0_1"/>
<dbReference type="InterPro" id="IPR036314">
    <property type="entry name" value="SOD_C_sf"/>
</dbReference>
<dbReference type="GO" id="GO:0046872">
    <property type="term" value="F:metal ion binding"/>
    <property type="evidence" value="ECO:0007669"/>
    <property type="project" value="InterPro"/>
</dbReference>
<dbReference type="InterPro" id="IPR019832">
    <property type="entry name" value="Mn/Fe_SOD_C"/>
</dbReference>
<dbReference type="PANTHER" id="PTHR43595">
    <property type="entry name" value="37S RIBOSOMAL PROTEIN S26, MITOCHONDRIAL"/>
    <property type="match status" value="1"/>
</dbReference>
<gene>
    <name evidence="3" type="ORF">SEPMUDRAFT_151186</name>
</gene>